<reference evidence="1 2" key="1">
    <citation type="submission" date="2016-11" db="EMBL/GenBank/DDBJ databases">
        <authorList>
            <person name="Jaros S."/>
            <person name="Januszkiewicz K."/>
            <person name="Wedrychowicz H."/>
        </authorList>
    </citation>
    <scope>NUCLEOTIDE SEQUENCE [LARGE SCALE GENOMIC DNA]</scope>
    <source>
        <strain evidence="1 2">DSM 44523</strain>
    </source>
</reference>
<dbReference type="RefSeq" id="WP_073488720.1">
    <property type="nucleotide sequence ID" value="NZ_FQVN01000011.1"/>
</dbReference>
<dbReference type="Proteomes" id="UP000184501">
    <property type="component" value="Unassembled WGS sequence"/>
</dbReference>
<dbReference type="AlphaFoldDB" id="A0A1M5LI10"/>
<organism evidence="1 2">
    <name type="scientific">Streptoalloteichus hindustanus</name>
    <dbReference type="NCBI Taxonomy" id="2017"/>
    <lineage>
        <taxon>Bacteria</taxon>
        <taxon>Bacillati</taxon>
        <taxon>Actinomycetota</taxon>
        <taxon>Actinomycetes</taxon>
        <taxon>Pseudonocardiales</taxon>
        <taxon>Pseudonocardiaceae</taxon>
        <taxon>Streptoalloteichus</taxon>
    </lineage>
</organism>
<proteinExistence type="predicted"/>
<name>A0A1M5LI10_STRHI</name>
<evidence type="ECO:0000313" key="1">
    <source>
        <dbReference type="EMBL" id="SHG64762.1"/>
    </source>
</evidence>
<protein>
    <submittedName>
        <fullName evidence="1">Uncharacterized protein</fullName>
    </submittedName>
</protein>
<accession>A0A1M5LI10</accession>
<evidence type="ECO:0000313" key="2">
    <source>
        <dbReference type="Proteomes" id="UP000184501"/>
    </source>
</evidence>
<gene>
    <name evidence="1" type="ORF">SAMN05444320_111125</name>
</gene>
<dbReference type="STRING" id="2017.SAMN05444320_111125"/>
<sequence>MTSEPTPTPAALGAPPGAEQRAAIEEALAGLDALDALPVAEHVARFDAVHAALTDALSAIDRI</sequence>
<dbReference type="EMBL" id="FQVN01000011">
    <property type="protein sequence ID" value="SHG64762.1"/>
    <property type="molecule type" value="Genomic_DNA"/>
</dbReference>
<keyword evidence="2" id="KW-1185">Reference proteome</keyword>